<feature type="transmembrane region" description="Helical" evidence="1">
    <location>
        <begin position="21"/>
        <end position="46"/>
    </location>
</feature>
<sequence>MNANTGLDERVAWGMSATYKYVWYAAKVLIAGLAVFFLGSICKYTGFPLPAYFTSNQVYSAAIMMLVLLTSLPHPGFTKKELRSSLIWLGIFIAAMLVVVLLGHFFIRPVLFPGH</sequence>
<gene>
    <name evidence="2" type="ORF">HMPREF3192_00485</name>
</gene>
<reference evidence="3" key="1">
    <citation type="submission" date="2016-01" db="EMBL/GenBank/DDBJ databases">
        <authorList>
            <person name="Mitreva M."/>
            <person name="Pepin K.H."/>
            <person name="Mihindukulasuriya K.A."/>
            <person name="Fulton R."/>
            <person name="Fronick C."/>
            <person name="O'Laughlin M."/>
            <person name="Miner T."/>
            <person name="Herter B."/>
            <person name="Rosa B.A."/>
            <person name="Cordes M."/>
            <person name="Tomlinson C."/>
            <person name="Wollam A."/>
            <person name="Palsikar V.B."/>
            <person name="Mardis E.R."/>
            <person name="Wilson R.K."/>
        </authorList>
    </citation>
    <scope>NUCLEOTIDE SEQUENCE [LARGE SCALE GENOMIC DNA]</scope>
    <source>
        <strain evidence="3">DNF00019</strain>
    </source>
</reference>
<keyword evidence="1" id="KW-0812">Transmembrane</keyword>
<name>A0A133XW12_9ACTN</name>
<evidence type="ECO:0000313" key="2">
    <source>
        <dbReference type="EMBL" id="KXB35120.1"/>
    </source>
</evidence>
<feature type="transmembrane region" description="Helical" evidence="1">
    <location>
        <begin position="86"/>
        <end position="107"/>
    </location>
</feature>
<protein>
    <submittedName>
        <fullName evidence="2">Uncharacterized protein</fullName>
    </submittedName>
</protein>
<evidence type="ECO:0000313" key="3">
    <source>
        <dbReference type="Proteomes" id="UP000070675"/>
    </source>
</evidence>
<organism evidence="2 3">
    <name type="scientific">Atopobium deltae</name>
    <dbReference type="NCBI Taxonomy" id="1393034"/>
    <lineage>
        <taxon>Bacteria</taxon>
        <taxon>Bacillati</taxon>
        <taxon>Actinomycetota</taxon>
        <taxon>Coriobacteriia</taxon>
        <taxon>Coriobacteriales</taxon>
        <taxon>Atopobiaceae</taxon>
        <taxon>Atopobium</taxon>
    </lineage>
</organism>
<keyword evidence="1" id="KW-0472">Membrane</keyword>
<keyword evidence="3" id="KW-1185">Reference proteome</keyword>
<dbReference type="Proteomes" id="UP000070675">
    <property type="component" value="Unassembled WGS sequence"/>
</dbReference>
<evidence type="ECO:0000256" key="1">
    <source>
        <dbReference type="SAM" id="Phobius"/>
    </source>
</evidence>
<keyword evidence="1" id="KW-1133">Transmembrane helix</keyword>
<feature type="transmembrane region" description="Helical" evidence="1">
    <location>
        <begin position="58"/>
        <end position="74"/>
    </location>
</feature>
<dbReference type="EMBL" id="LSCR01000006">
    <property type="protein sequence ID" value="KXB35120.1"/>
    <property type="molecule type" value="Genomic_DNA"/>
</dbReference>
<comment type="caution">
    <text evidence="2">The sequence shown here is derived from an EMBL/GenBank/DDBJ whole genome shotgun (WGS) entry which is preliminary data.</text>
</comment>
<dbReference type="AlphaFoldDB" id="A0A133XW12"/>
<proteinExistence type="predicted"/>
<dbReference type="RefSeq" id="WP_066304926.1">
    <property type="nucleotide sequence ID" value="NZ_KQ959487.1"/>
</dbReference>
<accession>A0A133XW12</accession>
<dbReference type="PATRIC" id="fig|1393034.3.peg.465"/>